<organism evidence="1 2">
    <name type="scientific">Penstemon smallii</name>
    <dbReference type="NCBI Taxonomy" id="265156"/>
    <lineage>
        <taxon>Eukaryota</taxon>
        <taxon>Viridiplantae</taxon>
        <taxon>Streptophyta</taxon>
        <taxon>Embryophyta</taxon>
        <taxon>Tracheophyta</taxon>
        <taxon>Spermatophyta</taxon>
        <taxon>Magnoliopsida</taxon>
        <taxon>eudicotyledons</taxon>
        <taxon>Gunneridae</taxon>
        <taxon>Pentapetalae</taxon>
        <taxon>asterids</taxon>
        <taxon>lamiids</taxon>
        <taxon>Lamiales</taxon>
        <taxon>Plantaginaceae</taxon>
        <taxon>Cheloneae</taxon>
        <taxon>Penstemon</taxon>
    </lineage>
</organism>
<accession>A0ABD3TX16</accession>
<name>A0ABD3TX16_9LAMI</name>
<evidence type="ECO:0000313" key="1">
    <source>
        <dbReference type="EMBL" id="KAL3840808.1"/>
    </source>
</evidence>
<keyword evidence="2" id="KW-1185">Reference proteome</keyword>
<dbReference type="AlphaFoldDB" id="A0ABD3TX16"/>
<dbReference type="Proteomes" id="UP001634393">
    <property type="component" value="Unassembled WGS sequence"/>
</dbReference>
<gene>
    <name evidence="1" type="ORF">ACJIZ3_025399</name>
</gene>
<evidence type="ECO:0000313" key="2">
    <source>
        <dbReference type="Proteomes" id="UP001634393"/>
    </source>
</evidence>
<reference evidence="1 2" key="1">
    <citation type="submission" date="2024-12" db="EMBL/GenBank/DDBJ databases">
        <title>The unique morphological basis and parallel evolutionary history of personate flowers in Penstemon.</title>
        <authorList>
            <person name="Depatie T.H."/>
            <person name="Wessinger C.A."/>
        </authorList>
    </citation>
    <scope>NUCLEOTIDE SEQUENCE [LARGE SCALE GENOMIC DNA]</scope>
    <source>
        <strain evidence="1">WTNN_2</strain>
        <tissue evidence="1">Leaf</tissue>
    </source>
</reference>
<sequence length="292" mass="33554">MVRCILEGKMYETRPELVEETETERKLGVGSGGLRCMMNGIIYYPGCKDSTEAWSKREIRAAARASKIIEDCFDYSGRAGLKIVYVDTKWRYEPHKSYKHIETIVEVEKDKEVMEGRRGPRLVIVKQDRDYWPGSEKDDGVMDRRAAKERDFKACKGYGPTPDYRDVEVVNSLTGEEEEERAKIDTFDYIGHLMMTYKRYFDPSLPGAKVVIDNIGIELRGAFGDCMTIPGLRTEWVTSPLGCTILASGDTQYRWLYEAIQNRGNGWILAFLCEKNFKTKSNSIFMENNYSN</sequence>
<protein>
    <submittedName>
        <fullName evidence="1">Uncharacterized protein</fullName>
    </submittedName>
</protein>
<proteinExistence type="predicted"/>
<dbReference type="EMBL" id="JBJXBP010000003">
    <property type="protein sequence ID" value="KAL3840808.1"/>
    <property type="molecule type" value="Genomic_DNA"/>
</dbReference>
<comment type="caution">
    <text evidence="1">The sequence shown here is derived from an EMBL/GenBank/DDBJ whole genome shotgun (WGS) entry which is preliminary data.</text>
</comment>